<dbReference type="InterPro" id="IPR019734">
    <property type="entry name" value="TPR_rpt"/>
</dbReference>
<feature type="repeat" description="TPR" evidence="3">
    <location>
        <begin position="389"/>
        <end position="422"/>
    </location>
</feature>
<reference evidence="5 6" key="1">
    <citation type="submission" date="2023-03" db="EMBL/GenBank/DDBJ databases">
        <title>Genome insight into feeding habits of ladybird beetles.</title>
        <authorList>
            <person name="Li H.-S."/>
            <person name="Huang Y.-H."/>
            <person name="Pang H."/>
        </authorList>
    </citation>
    <scope>NUCLEOTIDE SEQUENCE [LARGE SCALE GENOMIC DNA]</scope>
    <source>
        <strain evidence="5">SYSU_2023b</strain>
        <tissue evidence="5">Whole body</tissue>
    </source>
</reference>
<evidence type="ECO:0000313" key="6">
    <source>
        <dbReference type="Proteomes" id="UP001431783"/>
    </source>
</evidence>
<protein>
    <recommendedName>
        <fullName evidence="4">Tetratricopeptide repeat protein 7 N-terminal domain-containing protein</fullName>
    </recommendedName>
</protein>
<dbReference type="SMART" id="SM00028">
    <property type="entry name" value="TPR"/>
    <property type="match status" value="7"/>
</dbReference>
<accession>A0AAW1TSB4</accession>
<evidence type="ECO:0000313" key="5">
    <source>
        <dbReference type="EMBL" id="KAK9871323.1"/>
    </source>
</evidence>
<dbReference type="Pfam" id="PF19440">
    <property type="entry name" value="TTC7_N"/>
    <property type="match status" value="1"/>
</dbReference>
<feature type="repeat" description="TPR" evidence="3">
    <location>
        <begin position="786"/>
        <end position="819"/>
    </location>
</feature>
<gene>
    <name evidence="5" type="ORF">WA026_011590</name>
</gene>
<dbReference type="Pfam" id="PF13414">
    <property type="entry name" value="TPR_11"/>
    <property type="match status" value="1"/>
</dbReference>
<name>A0AAW1TSB4_9CUCU</name>
<dbReference type="Pfam" id="PF13431">
    <property type="entry name" value="TPR_17"/>
    <property type="match status" value="1"/>
</dbReference>
<keyword evidence="6" id="KW-1185">Reference proteome</keyword>
<dbReference type="EMBL" id="JARQZJ010000005">
    <property type="protein sequence ID" value="KAK9871323.1"/>
    <property type="molecule type" value="Genomic_DNA"/>
</dbReference>
<dbReference type="GO" id="GO:0072659">
    <property type="term" value="P:protein localization to plasma membrane"/>
    <property type="evidence" value="ECO:0007669"/>
    <property type="project" value="TreeGrafter"/>
</dbReference>
<dbReference type="GO" id="GO:0046854">
    <property type="term" value="P:phosphatidylinositol phosphate biosynthetic process"/>
    <property type="evidence" value="ECO:0007669"/>
    <property type="project" value="TreeGrafter"/>
</dbReference>
<dbReference type="PANTHER" id="PTHR23083:SF464">
    <property type="entry name" value="TETRATRICOPEPTIDE REPEAT DOMAIN 7, ISOFORM A"/>
    <property type="match status" value="1"/>
</dbReference>
<dbReference type="InterPro" id="IPR045819">
    <property type="entry name" value="TTC7_N"/>
</dbReference>
<dbReference type="PANTHER" id="PTHR23083">
    <property type="entry name" value="TETRATRICOPEPTIDE REPEAT PROTEIN, TPR"/>
    <property type="match status" value="1"/>
</dbReference>
<dbReference type="Proteomes" id="UP001431783">
    <property type="component" value="Unassembled WGS sequence"/>
</dbReference>
<keyword evidence="3" id="KW-0802">TPR repeat</keyword>
<comment type="function">
    <text evidence="1">Involved in endocytosis.</text>
</comment>
<dbReference type="PROSITE" id="PS50005">
    <property type="entry name" value="TPR"/>
    <property type="match status" value="2"/>
</dbReference>
<comment type="similarity">
    <text evidence="2">Belongs to the YPP1 family.</text>
</comment>
<dbReference type="AlphaFoldDB" id="A0AAW1TSB4"/>
<organism evidence="5 6">
    <name type="scientific">Henosepilachna vigintioctopunctata</name>
    <dbReference type="NCBI Taxonomy" id="420089"/>
    <lineage>
        <taxon>Eukaryota</taxon>
        <taxon>Metazoa</taxon>
        <taxon>Ecdysozoa</taxon>
        <taxon>Arthropoda</taxon>
        <taxon>Hexapoda</taxon>
        <taxon>Insecta</taxon>
        <taxon>Pterygota</taxon>
        <taxon>Neoptera</taxon>
        <taxon>Endopterygota</taxon>
        <taxon>Coleoptera</taxon>
        <taxon>Polyphaga</taxon>
        <taxon>Cucujiformia</taxon>
        <taxon>Coccinelloidea</taxon>
        <taxon>Coccinellidae</taxon>
        <taxon>Epilachninae</taxon>
        <taxon>Epilachnini</taxon>
        <taxon>Henosepilachna</taxon>
    </lineage>
</organism>
<sequence>MTTKGTKAASSTRIEVEIEKNREEGSWSKVIELADQLKEKTPEFVCLCDFLIGEGKLENYVEEWPPVEANINRAKLALIDARKYLEQVINEAGIKAGVAMDAHLLLGKLEYACGQYSEGIRHFKAADLSNLSEKKLPLRSLRIVAESYAIKGLCLQKYDVAPSKFKKAEKEEEINKCFDLASDLGLLYMQKLEKELQSQSVVTLLSTSGGTHSPQPPGLQKTLGVVLEEAIQNAPMLLLQQGKIEQALERYRNTLCATECPGITGIRLKFMCQLAELLLQGQLGVNYVSPLMMPQKSSLWKPKHYAALSQFIPKNECEEVILLLSVAESMAVRNAVLSQSPEFKEARESAFLEAARVYDLLTIATVKWGQIELLQESLERSMKFSFEELHLWKQNALSLISIGRYSQALSTLKDVIRLDPKAIENYLLAAKLCYQYLNLPQEGVQFAREAVLRDMDNNFGLLGRSYLYVGIGYHLLAEACLLKKDKDELRLKALTQIRSAVDMEPNDFLCRYYFGLLLALNDQLTDAQYHVRMALDLHPEHSATLHLLVLLLSAEQEHKCALTIVDNALEEYPDCLNLMYLKAHLEIHEEGPEKALSTAKQMLELWKNLYEGQTNSDMPECDRKSDTRSVFQLYPSEMSDKDSSSLRLQNTSAARIEQALSEVASSMSSFSPRPGPQRAWMLQVEIWLLLAELYLALDQPNDVNQCITEATQIYPLSHHTMHMKARLHMHKGEWPEARQCLQNALAINPQDVRSLQHLGLVYHHLDLQGLAEMTLREAAKIEPKNHMTWYNLGRVLKALGEYEKASSAMATALMAEKTNPILPFNSVPLCFE</sequence>
<evidence type="ECO:0000259" key="4">
    <source>
        <dbReference type="Pfam" id="PF19440"/>
    </source>
</evidence>
<dbReference type="Gene3D" id="1.25.40.10">
    <property type="entry name" value="Tetratricopeptide repeat domain"/>
    <property type="match status" value="2"/>
</dbReference>
<comment type="caution">
    <text evidence="5">The sequence shown here is derived from an EMBL/GenBank/DDBJ whole genome shotgun (WGS) entry which is preliminary data.</text>
</comment>
<evidence type="ECO:0000256" key="1">
    <source>
        <dbReference type="ARBA" id="ARBA00002550"/>
    </source>
</evidence>
<proteinExistence type="inferred from homology"/>
<dbReference type="InterPro" id="IPR011990">
    <property type="entry name" value="TPR-like_helical_dom_sf"/>
</dbReference>
<evidence type="ECO:0000256" key="2">
    <source>
        <dbReference type="ARBA" id="ARBA00038251"/>
    </source>
</evidence>
<dbReference type="GO" id="GO:0005886">
    <property type="term" value="C:plasma membrane"/>
    <property type="evidence" value="ECO:0007669"/>
    <property type="project" value="TreeGrafter"/>
</dbReference>
<dbReference type="InterPro" id="IPR051722">
    <property type="entry name" value="Endocytosis_PI4K-reg_protein"/>
</dbReference>
<dbReference type="SUPFAM" id="SSF48452">
    <property type="entry name" value="TPR-like"/>
    <property type="match status" value="2"/>
</dbReference>
<feature type="domain" description="Tetratricopeptide repeat protein 7 N-terminal" evidence="4">
    <location>
        <begin position="7"/>
        <end position="378"/>
    </location>
</feature>
<evidence type="ECO:0000256" key="3">
    <source>
        <dbReference type="PROSITE-ProRule" id="PRU00339"/>
    </source>
</evidence>